<dbReference type="AlphaFoldDB" id="G2R314"/>
<dbReference type="GeneID" id="11521001"/>
<dbReference type="Proteomes" id="UP000008181">
    <property type="component" value="Chromosome 2"/>
</dbReference>
<dbReference type="KEGG" id="ttt:THITE_66688"/>
<reference evidence="1 2" key="1">
    <citation type="journal article" date="2011" name="Nat. Biotechnol.">
        <title>Comparative genomic analysis of the thermophilic biomass-degrading fungi Myceliophthora thermophila and Thielavia terrestris.</title>
        <authorList>
            <person name="Berka R.M."/>
            <person name="Grigoriev I.V."/>
            <person name="Otillar R."/>
            <person name="Salamov A."/>
            <person name="Grimwood J."/>
            <person name="Reid I."/>
            <person name="Ishmael N."/>
            <person name="John T."/>
            <person name="Darmond C."/>
            <person name="Moisan M.-C."/>
            <person name="Henrissat B."/>
            <person name="Coutinho P.M."/>
            <person name="Lombard V."/>
            <person name="Natvig D.O."/>
            <person name="Lindquist E."/>
            <person name="Schmutz J."/>
            <person name="Lucas S."/>
            <person name="Harris P."/>
            <person name="Powlowski J."/>
            <person name="Bellemare A."/>
            <person name="Taylor D."/>
            <person name="Butler G."/>
            <person name="de Vries R.P."/>
            <person name="Allijn I.E."/>
            <person name="van den Brink J."/>
            <person name="Ushinsky S."/>
            <person name="Storms R."/>
            <person name="Powell A.J."/>
            <person name="Paulsen I.T."/>
            <person name="Elbourne L.D.H."/>
            <person name="Baker S.E."/>
            <person name="Magnuson J."/>
            <person name="LaBoissiere S."/>
            <person name="Clutterbuck A.J."/>
            <person name="Martinez D."/>
            <person name="Wogulis M."/>
            <person name="de Leon A.L."/>
            <person name="Rey M.W."/>
            <person name="Tsang A."/>
        </authorList>
    </citation>
    <scope>NUCLEOTIDE SEQUENCE [LARGE SCALE GENOMIC DNA]</scope>
    <source>
        <strain evidence="2">ATCC 38088 / NRRL 8126</strain>
    </source>
</reference>
<name>G2R314_THETT</name>
<dbReference type="RefSeq" id="XP_003653068.1">
    <property type="nucleotide sequence ID" value="XM_003653020.1"/>
</dbReference>
<keyword evidence="2" id="KW-1185">Reference proteome</keyword>
<organism evidence="1 2">
    <name type="scientific">Thermothielavioides terrestris (strain ATCC 38088 / NRRL 8126)</name>
    <name type="common">Thielavia terrestris</name>
    <dbReference type="NCBI Taxonomy" id="578455"/>
    <lineage>
        <taxon>Eukaryota</taxon>
        <taxon>Fungi</taxon>
        <taxon>Dikarya</taxon>
        <taxon>Ascomycota</taxon>
        <taxon>Pezizomycotina</taxon>
        <taxon>Sordariomycetes</taxon>
        <taxon>Sordariomycetidae</taxon>
        <taxon>Sordariales</taxon>
        <taxon>Chaetomiaceae</taxon>
        <taxon>Thermothielavioides</taxon>
        <taxon>Thermothielavioides terrestris</taxon>
    </lineage>
</organism>
<proteinExistence type="predicted"/>
<dbReference type="HOGENOM" id="CLU_2312982_0_0_1"/>
<sequence length="100" mass="10806">LTSQALSLQSSSQPDPSYLFGIACHLHPSPLLAIQTRQPELSSVPPPRAELPKQVNSCNAQVVLPIPSCLHSPNTQNIQHGRQGVRGTRQPLLLVLLQSC</sequence>
<evidence type="ECO:0000313" key="1">
    <source>
        <dbReference type="EMBL" id="AEO66732.1"/>
    </source>
</evidence>
<accession>G2R314</accession>
<evidence type="ECO:0000313" key="2">
    <source>
        <dbReference type="Proteomes" id="UP000008181"/>
    </source>
</evidence>
<feature type="non-terminal residue" evidence="1">
    <location>
        <position position="1"/>
    </location>
</feature>
<protein>
    <submittedName>
        <fullName evidence="1">Uncharacterized protein</fullName>
    </submittedName>
</protein>
<gene>
    <name evidence="1" type="ORF">THITE_66688</name>
</gene>
<dbReference type="EMBL" id="CP003010">
    <property type="protein sequence ID" value="AEO66732.1"/>
    <property type="molecule type" value="Genomic_DNA"/>
</dbReference>